<feature type="transmembrane region" description="Helical" evidence="11">
    <location>
        <begin position="1422"/>
        <end position="1440"/>
    </location>
</feature>
<feature type="transmembrane region" description="Helical" evidence="11">
    <location>
        <begin position="666"/>
        <end position="685"/>
    </location>
</feature>
<keyword evidence="14" id="KW-1185">Reference proteome</keyword>
<feature type="transmembrane region" description="Helical" evidence="11">
    <location>
        <begin position="775"/>
        <end position="801"/>
    </location>
</feature>
<dbReference type="Gramene" id="ONK69764">
    <property type="protein sequence ID" value="ONK69764"/>
    <property type="gene ID" value="A4U43_C05F26470"/>
</dbReference>
<feature type="transmembrane region" description="Helical" evidence="11">
    <location>
        <begin position="1475"/>
        <end position="1498"/>
    </location>
</feature>
<dbReference type="EMBL" id="CM007385">
    <property type="protein sequence ID" value="ONK69764.1"/>
    <property type="molecule type" value="Genomic_DNA"/>
</dbReference>
<feature type="compositionally biased region" description="Acidic residues" evidence="10">
    <location>
        <begin position="816"/>
        <end position="827"/>
    </location>
</feature>
<feature type="domain" description="ABC transporter" evidence="12">
    <location>
        <begin position="905"/>
        <end position="1158"/>
    </location>
</feature>
<evidence type="ECO:0000256" key="8">
    <source>
        <dbReference type="ARBA" id="ARBA00022989"/>
    </source>
</evidence>
<reference evidence="14" key="1">
    <citation type="journal article" date="2017" name="Nat. Commun.">
        <title>The asparagus genome sheds light on the origin and evolution of a young Y chromosome.</title>
        <authorList>
            <person name="Harkess A."/>
            <person name="Zhou J."/>
            <person name="Xu C."/>
            <person name="Bowers J.E."/>
            <person name="Van der Hulst R."/>
            <person name="Ayyampalayam S."/>
            <person name="Mercati F."/>
            <person name="Riccardi P."/>
            <person name="McKain M.R."/>
            <person name="Kakrana A."/>
            <person name="Tang H."/>
            <person name="Ray J."/>
            <person name="Groenendijk J."/>
            <person name="Arikit S."/>
            <person name="Mathioni S.M."/>
            <person name="Nakano M."/>
            <person name="Shan H."/>
            <person name="Telgmann-Rauber A."/>
            <person name="Kanno A."/>
            <person name="Yue Z."/>
            <person name="Chen H."/>
            <person name="Li W."/>
            <person name="Chen Y."/>
            <person name="Xu X."/>
            <person name="Zhang Y."/>
            <person name="Luo S."/>
            <person name="Chen H."/>
            <person name="Gao J."/>
            <person name="Mao Z."/>
            <person name="Pires J.C."/>
            <person name="Luo M."/>
            <person name="Kudrna D."/>
            <person name="Wing R.A."/>
            <person name="Meyers B.C."/>
            <person name="Yi K."/>
            <person name="Kong H."/>
            <person name="Lavrijsen P."/>
            <person name="Sunseri F."/>
            <person name="Falavigna A."/>
            <person name="Ye Y."/>
            <person name="Leebens-Mack J.H."/>
            <person name="Chen G."/>
        </authorList>
    </citation>
    <scope>NUCLEOTIDE SEQUENCE [LARGE SCALE GENOMIC DNA]</scope>
    <source>
        <strain evidence="14">cv. DH0086</strain>
    </source>
</reference>
<keyword evidence="9 11" id="KW-0472">Membrane</keyword>
<dbReference type="Gene3D" id="3.40.50.300">
    <property type="entry name" value="P-loop containing nucleotide triphosphate hydrolases"/>
    <property type="match status" value="2"/>
</dbReference>
<evidence type="ECO:0000256" key="3">
    <source>
        <dbReference type="ARBA" id="ARBA00022448"/>
    </source>
</evidence>
<keyword evidence="3" id="KW-0813">Transport</keyword>
<evidence type="ECO:0000256" key="1">
    <source>
        <dbReference type="ARBA" id="ARBA00004141"/>
    </source>
</evidence>
<keyword evidence="5" id="KW-0677">Repeat</keyword>
<name>A0A5P1EVC0_ASPOF</name>
<dbReference type="Pfam" id="PF19055">
    <property type="entry name" value="ABC2_membrane_7"/>
    <property type="match status" value="2"/>
</dbReference>
<dbReference type="SUPFAM" id="SSF52540">
    <property type="entry name" value="P-loop containing nucleoside triphosphate hydrolases"/>
    <property type="match status" value="2"/>
</dbReference>
<feature type="transmembrane region" description="Helical" evidence="11">
    <location>
        <begin position="691"/>
        <end position="713"/>
    </location>
</feature>
<evidence type="ECO:0000256" key="5">
    <source>
        <dbReference type="ARBA" id="ARBA00022737"/>
    </source>
</evidence>
<evidence type="ECO:0000256" key="7">
    <source>
        <dbReference type="ARBA" id="ARBA00022840"/>
    </source>
</evidence>
<dbReference type="InterPro" id="IPR003593">
    <property type="entry name" value="AAA+_ATPase"/>
</dbReference>
<dbReference type="CDD" id="cd03232">
    <property type="entry name" value="ABCG_PDR_domain2"/>
    <property type="match status" value="1"/>
</dbReference>
<accession>A0A5P1EVC0</accession>
<dbReference type="SMART" id="SM00382">
    <property type="entry name" value="AAA"/>
    <property type="match status" value="2"/>
</dbReference>
<feature type="transmembrane region" description="Helical" evidence="11">
    <location>
        <begin position="1367"/>
        <end position="1389"/>
    </location>
</feature>
<dbReference type="OrthoDB" id="66620at2759"/>
<comment type="similarity">
    <text evidence="2">Belongs to the ABC transporter superfamily. ABCG family. PDR (TC 3.A.1.205) subfamily.</text>
</comment>
<dbReference type="GO" id="GO:0016887">
    <property type="term" value="F:ATP hydrolysis activity"/>
    <property type="evidence" value="ECO:0007669"/>
    <property type="project" value="InterPro"/>
</dbReference>
<dbReference type="Pfam" id="PF08370">
    <property type="entry name" value="PDR_assoc"/>
    <property type="match status" value="1"/>
</dbReference>
<dbReference type="Pfam" id="PF14510">
    <property type="entry name" value="ABC_trans_N"/>
    <property type="match status" value="1"/>
</dbReference>
<evidence type="ECO:0000256" key="4">
    <source>
        <dbReference type="ARBA" id="ARBA00022692"/>
    </source>
</evidence>
<feature type="transmembrane region" description="Helical" evidence="11">
    <location>
        <begin position="581"/>
        <end position="601"/>
    </location>
</feature>
<keyword evidence="8 11" id="KW-1133">Transmembrane helix</keyword>
<keyword evidence="4 11" id="KW-0812">Transmembrane</keyword>
<feature type="transmembrane region" description="Helical" evidence="11">
    <location>
        <begin position="1395"/>
        <end position="1415"/>
    </location>
</feature>
<comment type="subcellular location">
    <subcellularLocation>
        <location evidence="1">Membrane</location>
        <topology evidence="1">Multi-pass membrane protein</topology>
    </subcellularLocation>
</comment>
<dbReference type="InterPro" id="IPR034003">
    <property type="entry name" value="ABCG_PDR_2"/>
</dbReference>
<feature type="transmembrane region" description="Helical" evidence="11">
    <location>
        <begin position="1251"/>
        <end position="1271"/>
    </location>
</feature>
<dbReference type="InterPro" id="IPR029481">
    <property type="entry name" value="ABC_trans_N"/>
</dbReference>
<feature type="transmembrane region" description="Helical" evidence="11">
    <location>
        <begin position="1337"/>
        <end position="1355"/>
    </location>
</feature>
<dbReference type="InterPro" id="IPR003439">
    <property type="entry name" value="ABC_transporter-like_ATP-bd"/>
</dbReference>
<feature type="domain" description="ABC transporter" evidence="12">
    <location>
        <begin position="179"/>
        <end position="452"/>
    </location>
</feature>
<dbReference type="Pfam" id="PF00005">
    <property type="entry name" value="ABC_tran"/>
    <property type="match status" value="2"/>
</dbReference>
<dbReference type="Pfam" id="PF01061">
    <property type="entry name" value="ABC2_membrane"/>
    <property type="match status" value="2"/>
</dbReference>
<dbReference type="FunFam" id="3.40.50.300:FF:000179">
    <property type="entry name" value="ABC transporter G family member 34"/>
    <property type="match status" value="1"/>
</dbReference>
<dbReference type="PANTHER" id="PTHR48040">
    <property type="entry name" value="PLEIOTROPIC DRUG RESISTANCE PROTEIN 1-LIKE ISOFORM X1"/>
    <property type="match status" value="1"/>
</dbReference>
<evidence type="ECO:0000256" key="10">
    <source>
        <dbReference type="SAM" id="MobiDB-lite"/>
    </source>
</evidence>
<dbReference type="GO" id="GO:0005524">
    <property type="term" value="F:ATP binding"/>
    <property type="evidence" value="ECO:0007669"/>
    <property type="project" value="UniProtKB-KW"/>
</dbReference>
<evidence type="ECO:0000256" key="2">
    <source>
        <dbReference type="ARBA" id="ARBA00006012"/>
    </source>
</evidence>
<dbReference type="PANTHER" id="PTHR48040:SF28">
    <property type="entry name" value="ABC TRANSPORTER G FAMILY MEMBER 39-LIKE"/>
    <property type="match status" value="1"/>
</dbReference>
<protein>
    <recommendedName>
        <fullName evidence="12">ABC transporter domain-containing protein</fullName>
    </recommendedName>
</protein>
<organism evidence="13 14">
    <name type="scientific">Asparagus officinalis</name>
    <name type="common">Garden asparagus</name>
    <dbReference type="NCBI Taxonomy" id="4686"/>
    <lineage>
        <taxon>Eukaryota</taxon>
        <taxon>Viridiplantae</taxon>
        <taxon>Streptophyta</taxon>
        <taxon>Embryophyta</taxon>
        <taxon>Tracheophyta</taxon>
        <taxon>Spermatophyta</taxon>
        <taxon>Magnoliopsida</taxon>
        <taxon>Liliopsida</taxon>
        <taxon>Asparagales</taxon>
        <taxon>Asparagaceae</taxon>
        <taxon>Asparagoideae</taxon>
        <taxon>Asparagus</taxon>
    </lineage>
</organism>
<proteinExistence type="inferred from homology"/>
<sequence length="1506" mass="169946">MDNFNNSMYRSMEMFSPMRSPFQHSQSPAVDMASLSPFRSPFRSPLTSARPSAVDEDEAALRWAAIEKLPIYEQLRTSVLKEAVEVQDGRKRYEHKEVDVRNLGLADRQQFIERIFKVAEADNERFLKKLRNRIDKVGIQLPTVEVRFEHIAVQAKCYVGTRALPTLVNTTMNIIESALGSLGIGLTKMTDLTILKDVSGIIKPSRMTLLLGPPASGKTTLLLTLAGKLGPSLKSNGEVSYNGYQLSEFVPQKTAAYISQYDLHVGEMTVKETIDFSARCQGVGPRYELLNELAKREKEAGIFPDPEVDLFMKATAQEGVESSLQTDYTLRILGLDICADTIVGNEMIRGISGGQQKRLTTGEMIVGPTKTLFMDEISTGLDSSTTFQIVKCFQQIVHLGEATILMSLLQPAPETFDLFDDIILLSEGQIVYQGPREYVLDFFESCGFRCPERKSSADFLQEVTSRKDQEQYWVDRSRPYHYISVSEFVKQFNRFHVGLDLQNELSVPFDKKKSHEAALIFSKRSVPISELLSASFAKEWLLIKRNSFVYAFKVIQLIVVAIIASTVFLRTKMRTENEGDGAVYSGALIYGIIVNMFNGFAELSFAIMRLPVFFKQRDQFLYPAWAFTLPNILLRVPISILESIIWVCMTYYSIGFAPEGSRFFKMLLIVILIQQTAAGLFRVVAGLCRTMVVANAGGSVAFLLFFVLGGFILPKEKIPSWWAWCYWVSPLPYAYNAIAVNEFFSPRWMDKFTPDGQRLGVAVLENGGIFVDKNWYWIGAGALFAYTVICNLLFTLLLTYLNAPGKQQAVISEETAMEMEDNEDESVESPRLKMSWSSRASTPRSLSAFDGNNTPDFTKRRMADLSVPASPNWRSYEASAGYESSGFSHSPVRRGMVLPFTPLAMSFQKINYFVDMPAEMKAQGVKEDRLQLLKEVSGAFRPGVLTALMGVSGAGKTTLMDVLAGRKTGGYIEGDIRISGFRKNQATFARISGYCEQNDIHSPQVTVRESLIYSAFLRLPQDVTKEEKMRFVDEVMELVELETIQDAIVGLPGVTGLSTEQRKRLTIAVELVANPSIIFMDEPTSGLDARAAAIVMRTVRNTVDTGRTVVCTIHQPSIDIFESFDELLLLKRGGQLIYSGPLGQNSRKMIEYFESIPGVPKFEEKCNPATWMLEASSSGTEVRLGVDFAELYRSSASYKRNKALVKGLKKPLPGTSDLYFPTQFAQSNYEQFKACLWKQWWAYWRNPDYNVVRFFFCWFTAIILGSIFWNIGHKRESSIDLTMIVGSMYAVILFTGFNNTSTVQTVVGIERTVFYREKAAGMYSTMAYAFAQMAVELPYVFIQTITYVLIIYSMLGFEWTLVKFSWFFFVAFFTFLYFTYYGMMCVAIAPNVQVGALIAATFYTLFNLFSGFFIPKANIPKWWIWYYWICPVSWTVNGLVTPQFGDLEDIIRVPGEPDQSIKSYIKDQFGFDVDFLGAVAAVLVGFTLLFAFVFAYAIRKLNFQQR</sequence>
<evidence type="ECO:0000313" key="13">
    <source>
        <dbReference type="EMBL" id="ONK69764.1"/>
    </source>
</evidence>
<feature type="transmembrane region" description="Helical" evidence="11">
    <location>
        <begin position="632"/>
        <end position="654"/>
    </location>
</feature>
<dbReference type="InterPro" id="IPR043926">
    <property type="entry name" value="ABCG_dom"/>
</dbReference>
<dbReference type="InterPro" id="IPR013581">
    <property type="entry name" value="PDR_assoc"/>
</dbReference>
<evidence type="ECO:0000256" key="9">
    <source>
        <dbReference type="ARBA" id="ARBA00023136"/>
    </source>
</evidence>
<feature type="transmembrane region" description="Helical" evidence="11">
    <location>
        <begin position="1278"/>
        <end position="1297"/>
    </location>
</feature>
<dbReference type="Proteomes" id="UP000243459">
    <property type="component" value="Chromosome 5"/>
</dbReference>
<evidence type="ECO:0000256" key="11">
    <source>
        <dbReference type="SAM" id="Phobius"/>
    </source>
</evidence>
<gene>
    <name evidence="13" type="ORF">A4U43_C05F26470</name>
</gene>
<evidence type="ECO:0000259" key="12">
    <source>
        <dbReference type="PROSITE" id="PS50893"/>
    </source>
</evidence>
<feature type="transmembrane region" description="Helical" evidence="11">
    <location>
        <begin position="548"/>
        <end position="569"/>
    </location>
</feature>
<dbReference type="InterPro" id="IPR013525">
    <property type="entry name" value="ABC2_TM"/>
</dbReference>
<dbReference type="FunFam" id="3.40.50.300:FF:000059">
    <property type="entry name" value="ABC transporter G family member 40"/>
    <property type="match status" value="1"/>
</dbReference>
<keyword evidence="6" id="KW-0547">Nucleotide-binding</keyword>
<feature type="region of interest" description="Disordered" evidence="10">
    <location>
        <begin position="816"/>
        <end position="839"/>
    </location>
</feature>
<evidence type="ECO:0000256" key="6">
    <source>
        <dbReference type="ARBA" id="ARBA00022741"/>
    </source>
</evidence>
<keyword evidence="7" id="KW-0067">ATP-binding</keyword>
<dbReference type="InterPro" id="IPR027417">
    <property type="entry name" value="P-loop_NTPase"/>
</dbReference>
<dbReference type="PROSITE" id="PS50893">
    <property type="entry name" value="ABC_TRANSPORTER_2"/>
    <property type="match status" value="2"/>
</dbReference>
<evidence type="ECO:0000313" key="14">
    <source>
        <dbReference type="Proteomes" id="UP000243459"/>
    </source>
</evidence>
<dbReference type="GO" id="GO:0016020">
    <property type="term" value="C:membrane"/>
    <property type="evidence" value="ECO:0007669"/>
    <property type="project" value="UniProtKB-SubCell"/>
</dbReference>
<dbReference type="GO" id="GO:0140359">
    <property type="term" value="F:ABC-type transporter activity"/>
    <property type="evidence" value="ECO:0007669"/>
    <property type="project" value="InterPro"/>
</dbReference>